<organism evidence="1 2">
    <name type="scientific">Ancylostoma ceylanicum</name>
    <dbReference type="NCBI Taxonomy" id="53326"/>
    <lineage>
        <taxon>Eukaryota</taxon>
        <taxon>Metazoa</taxon>
        <taxon>Ecdysozoa</taxon>
        <taxon>Nematoda</taxon>
        <taxon>Chromadorea</taxon>
        <taxon>Rhabditida</taxon>
        <taxon>Rhabditina</taxon>
        <taxon>Rhabditomorpha</taxon>
        <taxon>Strongyloidea</taxon>
        <taxon>Ancylostomatidae</taxon>
        <taxon>Ancylostomatinae</taxon>
        <taxon>Ancylostoma</taxon>
    </lineage>
</organism>
<sequence>MSLFPTPLKHESLSIKFIVWLIGKPHLTKTHRRSQFRFLQSCSTSSARNQSFSRPPILKPLLPMLFVTHVT</sequence>
<accession>A0A016TGI3</accession>
<proteinExistence type="predicted"/>
<evidence type="ECO:0000313" key="1">
    <source>
        <dbReference type="EMBL" id="EYC01713.1"/>
    </source>
</evidence>
<reference evidence="2" key="1">
    <citation type="journal article" date="2015" name="Nat. Genet.">
        <title>The genome and transcriptome of the zoonotic hookworm Ancylostoma ceylanicum identify infection-specific gene families.</title>
        <authorList>
            <person name="Schwarz E.M."/>
            <person name="Hu Y."/>
            <person name="Antoshechkin I."/>
            <person name="Miller M.M."/>
            <person name="Sternberg P.W."/>
            <person name="Aroian R.V."/>
        </authorList>
    </citation>
    <scope>NUCLEOTIDE SEQUENCE</scope>
    <source>
        <strain evidence="2">HY135</strain>
    </source>
</reference>
<evidence type="ECO:0000313" key="2">
    <source>
        <dbReference type="Proteomes" id="UP000024635"/>
    </source>
</evidence>
<protein>
    <submittedName>
        <fullName evidence="1">Uncharacterized protein</fullName>
    </submittedName>
</protein>
<keyword evidence="2" id="KW-1185">Reference proteome</keyword>
<dbReference type="Proteomes" id="UP000024635">
    <property type="component" value="Unassembled WGS sequence"/>
</dbReference>
<dbReference type="AlphaFoldDB" id="A0A016TGI3"/>
<dbReference type="EMBL" id="JARK01001441">
    <property type="protein sequence ID" value="EYC01713.1"/>
    <property type="molecule type" value="Genomic_DNA"/>
</dbReference>
<gene>
    <name evidence="1" type="primary">Acey_s0105.g3700</name>
    <name evidence="1" type="ORF">Y032_0105g3700</name>
</gene>
<name>A0A016TGI3_9BILA</name>
<comment type="caution">
    <text evidence="1">The sequence shown here is derived from an EMBL/GenBank/DDBJ whole genome shotgun (WGS) entry which is preliminary data.</text>
</comment>